<sequence length="69" mass="7764">MIHVQLDAGQDRNGGSARYRLGYVLDGFVKNVFKDADFHSFTPSRKFGLQDYSGMPAACSLFMNIILFK</sequence>
<proteinExistence type="predicted"/>
<evidence type="ECO:0000313" key="2">
    <source>
        <dbReference type="Proteomes" id="UP000676601"/>
    </source>
</evidence>
<dbReference type="EMBL" id="BORU01000004">
    <property type="protein sequence ID" value="GIO57556.1"/>
    <property type="molecule type" value="Genomic_DNA"/>
</dbReference>
<evidence type="ECO:0000313" key="1">
    <source>
        <dbReference type="EMBL" id="GIO57556.1"/>
    </source>
</evidence>
<protein>
    <submittedName>
        <fullName evidence="1">Uncharacterized protein</fullName>
    </submittedName>
</protein>
<keyword evidence="2" id="KW-1185">Reference proteome</keyword>
<name>A0ABQ4LM26_9BACL</name>
<organism evidence="1 2">
    <name type="scientific">Paenibacillus cineris</name>
    <dbReference type="NCBI Taxonomy" id="237530"/>
    <lineage>
        <taxon>Bacteria</taxon>
        <taxon>Bacillati</taxon>
        <taxon>Bacillota</taxon>
        <taxon>Bacilli</taxon>
        <taxon>Bacillales</taxon>
        <taxon>Paenibacillaceae</taxon>
        <taxon>Paenibacillus</taxon>
    </lineage>
</organism>
<comment type="caution">
    <text evidence="1">The sequence shown here is derived from an EMBL/GenBank/DDBJ whole genome shotgun (WGS) entry which is preliminary data.</text>
</comment>
<dbReference type="Proteomes" id="UP000676601">
    <property type="component" value="Unassembled WGS sequence"/>
</dbReference>
<gene>
    <name evidence="1" type="ORF">J21TS7_58740</name>
</gene>
<reference evidence="1 2" key="1">
    <citation type="submission" date="2021-03" db="EMBL/GenBank/DDBJ databases">
        <title>Antimicrobial resistance genes in bacteria isolated from Japanese honey, and their potential for conferring macrolide and lincosamide resistance in the American foulbrood pathogen Paenibacillus larvae.</title>
        <authorList>
            <person name="Okamoto M."/>
            <person name="Kumagai M."/>
            <person name="Kanamori H."/>
            <person name="Takamatsu D."/>
        </authorList>
    </citation>
    <scope>NUCLEOTIDE SEQUENCE [LARGE SCALE GENOMIC DNA]</scope>
    <source>
        <strain evidence="1 2">J21TS7</strain>
    </source>
</reference>
<accession>A0ABQ4LM26</accession>